<reference evidence="4" key="1">
    <citation type="submission" date="2018-05" db="EMBL/GenBank/DDBJ databases">
        <authorList>
            <person name="Lu D."/>
        </authorList>
    </citation>
    <scope>NUCLEOTIDE SEQUENCE [LARGE SCALE GENOMIC DNA]</scope>
    <source>
        <strain evidence="4">F01</strain>
    </source>
</reference>
<dbReference type="Pfam" id="PF05359">
    <property type="entry name" value="DUF748"/>
    <property type="match status" value="2"/>
</dbReference>
<dbReference type="OrthoDB" id="9757969at2"/>
<evidence type="ECO:0000313" key="4">
    <source>
        <dbReference type="Proteomes" id="UP000253987"/>
    </source>
</evidence>
<dbReference type="InterPro" id="IPR052894">
    <property type="entry name" value="AsmA-related"/>
</dbReference>
<protein>
    <recommendedName>
        <fullName evidence="5">DUF748 domain-containing protein</fullName>
    </recommendedName>
</protein>
<dbReference type="AlphaFoldDB" id="A0A2V3ZRM1"/>
<keyword evidence="2" id="KW-1133">Transmembrane helix</keyword>
<dbReference type="GO" id="GO:0005886">
    <property type="term" value="C:plasma membrane"/>
    <property type="evidence" value="ECO:0007669"/>
    <property type="project" value="TreeGrafter"/>
</dbReference>
<evidence type="ECO:0000256" key="1">
    <source>
        <dbReference type="SAM" id="MobiDB-lite"/>
    </source>
</evidence>
<dbReference type="RefSeq" id="WP_114612084.1">
    <property type="nucleotide sequence ID" value="NZ_QFWX01000002.1"/>
</dbReference>
<comment type="caution">
    <text evidence="3">The sequence shown here is derived from an EMBL/GenBank/DDBJ whole genome shotgun (WGS) entry which is preliminary data.</text>
</comment>
<feature type="region of interest" description="Disordered" evidence="1">
    <location>
        <begin position="556"/>
        <end position="575"/>
    </location>
</feature>
<keyword evidence="2" id="KW-0812">Transmembrane</keyword>
<evidence type="ECO:0000256" key="2">
    <source>
        <dbReference type="SAM" id="Phobius"/>
    </source>
</evidence>
<dbReference type="InterPro" id="IPR008023">
    <property type="entry name" value="DUF748"/>
</dbReference>
<feature type="region of interest" description="Disordered" evidence="1">
    <location>
        <begin position="345"/>
        <end position="364"/>
    </location>
</feature>
<dbReference type="PANTHER" id="PTHR30441">
    <property type="entry name" value="DUF748 DOMAIN-CONTAINING PROTEIN"/>
    <property type="match status" value="1"/>
</dbReference>
<evidence type="ECO:0008006" key="5">
    <source>
        <dbReference type="Google" id="ProtNLM"/>
    </source>
</evidence>
<organism evidence="3 4">
    <name type="scientific">Marinobacter vulgaris</name>
    <dbReference type="NCBI Taxonomy" id="1928331"/>
    <lineage>
        <taxon>Bacteria</taxon>
        <taxon>Pseudomonadati</taxon>
        <taxon>Pseudomonadota</taxon>
        <taxon>Gammaproteobacteria</taxon>
        <taxon>Pseudomonadales</taxon>
        <taxon>Marinobacteraceae</taxon>
        <taxon>Marinobacter</taxon>
    </lineage>
</organism>
<name>A0A2V3ZRM1_9GAMM</name>
<dbReference type="Proteomes" id="UP000253987">
    <property type="component" value="Unassembled WGS sequence"/>
</dbReference>
<dbReference type="EMBL" id="QFWX01000002">
    <property type="protein sequence ID" value="PXX92530.1"/>
    <property type="molecule type" value="Genomic_DNA"/>
</dbReference>
<feature type="transmembrane region" description="Helical" evidence="2">
    <location>
        <begin position="12"/>
        <end position="38"/>
    </location>
</feature>
<dbReference type="GO" id="GO:0090313">
    <property type="term" value="P:regulation of protein targeting to membrane"/>
    <property type="evidence" value="ECO:0007669"/>
    <property type="project" value="TreeGrafter"/>
</dbReference>
<accession>A0A2V3ZRM1</accession>
<proteinExistence type="predicted"/>
<dbReference type="PANTHER" id="PTHR30441:SF8">
    <property type="entry name" value="DUF748 DOMAIN-CONTAINING PROTEIN"/>
    <property type="match status" value="1"/>
</dbReference>
<keyword evidence="4" id="KW-1185">Reference proteome</keyword>
<gene>
    <name evidence="3" type="ORF">DIT71_04885</name>
</gene>
<reference evidence="3 4" key="2">
    <citation type="submission" date="2018-06" db="EMBL/GenBank/DDBJ databases">
        <title>Marinobactersediminissp. nov, a moderately halophilic bacterium isolated from marine solar saltern.</title>
        <authorList>
            <person name="Zhang Y."/>
        </authorList>
    </citation>
    <scope>NUCLEOTIDE SEQUENCE [LARGE SCALE GENOMIC DNA]</scope>
    <source>
        <strain evidence="3 4">F01</strain>
    </source>
</reference>
<keyword evidence="2" id="KW-0472">Membrane</keyword>
<evidence type="ECO:0000313" key="3">
    <source>
        <dbReference type="EMBL" id="PXX92530.1"/>
    </source>
</evidence>
<sequence>MVVANRTRRLSVRNISIVVLVLVVIYALLGFLALPWWLERALPERLEQHMGWQAEVGDVRVNPFVMSVEIVDLDADDSNGDAVLAFDRLYTNLGVWRLVTGVVALQNIELEEPYIRLDLLDDYSVNFAEDWQANNAAAEAPAEDEGASEEPIRLQFDRVRVAGGELLFRDFSQQEQENFRVTPLDLALNDLATWPREESDSNYYLLAAVGSQTIEWEGDLSIAPLYSRGFIKMGGVTHTTLQHFLKSYLPYRLSDGRVTLSTDYELRADNELSLTTSGGQLSVENLGLGLADSDDELLTTDSIRVDDIRFGLNSREASTGTVTIDAVNLSLRRDPDGSINLLAPFQAGTDDSGEEQADDSAGSDMPFRWSVAGVELGNSSVNWQDQQLRTKAELALKDLNIEIGKLSHQLEDPVNYSADATLGGGGRLVFNGQTTPSPFTLEAGIAGSDIILAQFSAYINEAANLDVRNGRLNVDGNLDLDQQQDPLTGTFSGTGEVSELDVRLGNSDQRLIGWQTLRLEPVEYNVAPARLEIGTVTLAGPTVNVVREQDGGNNLQRIVRSTPPEDSAGDSAADDSEPEFIFRIGQLMLEEGTVSFTDRTLDPTFATRFDQLRGSVTGLSNVAPQQGKVSVQGRVGDVGSMTLDGSVGALGTDDTSEFELSMESVSLPILSPYFGRYLGYGVDSGKLNLDLDYKFSGTTIDAGNSVVLNRLELGQSVPSDQAISAPVKLGLALLSDSDGVIDINIPISGDLESPDFSIGQVVMSAFVNLVAKAATSPFSMLGSIVDMAGLSGEDLGRISFEPGRVEPAEGETAKLEALGKALNDRPSLVLNIRGAVSPEADASGLRQQRLFERVGIAGNTPPAERIARLEQAYSNSDNLASLDAFREEVAGEDGEIGQSEWEQALVDRLMTDIELPPEALGNLASARGVWLRRQMQENYNVPESQLFLRDPVRDASAGEDGTVTISFELDAR</sequence>